<comment type="caution">
    <text evidence="1">The sequence shown here is derived from an EMBL/GenBank/DDBJ whole genome shotgun (WGS) entry which is preliminary data.</text>
</comment>
<evidence type="ECO:0000313" key="1">
    <source>
        <dbReference type="EMBL" id="KAK5625589.1"/>
    </source>
</evidence>
<name>A0AAN7UGF7_9PEZI</name>
<evidence type="ECO:0000313" key="2">
    <source>
        <dbReference type="Proteomes" id="UP001305414"/>
    </source>
</evidence>
<reference evidence="1 2" key="1">
    <citation type="submission" date="2023-10" db="EMBL/GenBank/DDBJ databases">
        <title>Draft genome sequence of Xylaria bambusicola isolate GMP-LS, the root and basal stem rot pathogen of sugarcane in Indonesia.</title>
        <authorList>
            <person name="Selvaraj P."/>
            <person name="Muralishankar V."/>
            <person name="Muruganantham S."/>
            <person name="Sp S."/>
            <person name="Haryani S."/>
            <person name="Lau K.J.X."/>
            <person name="Naqvi N.I."/>
        </authorList>
    </citation>
    <scope>NUCLEOTIDE SEQUENCE [LARGE SCALE GENOMIC DNA]</scope>
    <source>
        <strain evidence="1">GMP-LS</strain>
    </source>
</reference>
<proteinExistence type="predicted"/>
<gene>
    <name evidence="1" type="ORF">RRF57_001304</name>
</gene>
<dbReference type="EMBL" id="JAWHQM010000002">
    <property type="protein sequence ID" value="KAK5625589.1"/>
    <property type="molecule type" value="Genomic_DNA"/>
</dbReference>
<protein>
    <submittedName>
        <fullName evidence="1">Uncharacterized protein</fullName>
    </submittedName>
</protein>
<accession>A0AAN7UGF7</accession>
<dbReference type="Proteomes" id="UP001305414">
    <property type="component" value="Unassembled WGS sequence"/>
</dbReference>
<dbReference type="AlphaFoldDB" id="A0AAN7UGF7"/>
<sequence length="259" mass="26512">MIESKAKPPITPPATATVVWVLIAPPLELLLVPVATSVAGFEDPNWPVAAGIVDSVLPDIISEGELKALEGTLDADVAAKSPLVCASEVTPSTFAVEDDVVIVSGVSVVGDGTETSLSGGVATVEVVERALVCVALDGVVILGGTLWEDVELAVLVKVSEVVLVDVEGAGTLMKGSGIPRLGVVSGVDVEAEDAEDIVDVDIVVTDVKVELELGIRVEVELEAVDTDVVVATPPSATLGTIVHILLFKVAVEKGDDIVS</sequence>
<keyword evidence="2" id="KW-1185">Reference proteome</keyword>
<organism evidence="1 2">
    <name type="scientific">Xylaria bambusicola</name>
    <dbReference type="NCBI Taxonomy" id="326684"/>
    <lineage>
        <taxon>Eukaryota</taxon>
        <taxon>Fungi</taxon>
        <taxon>Dikarya</taxon>
        <taxon>Ascomycota</taxon>
        <taxon>Pezizomycotina</taxon>
        <taxon>Sordariomycetes</taxon>
        <taxon>Xylariomycetidae</taxon>
        <taxon>Xylariales</taxon>
        <taxon>Xylariaceae</taxon>
        <taxon>Xylaria</taxon>
    </lineage>
</organism>